<evidence type="ECO:0000256" key="4">
    <source>
        <dbReference type="ARBA" id="ARBA00022989"/>
    </source>
</evidence>
<keyword evidence="2" id="KW-1003">Cell membrane</keyword>
<feature type="transmembrane region" description="Helical" evidence="6">
    <location>
        <begin position="7"/>
        <end position="26"/>
    </location>
</feature>
<proteinExistence type="predicted"/>
<dbReference type="EMBL" id="CP043043">
    <property type="protein sequence ID" value="QEH96008.1"/>
    <property type="molecule type" value="Genomic_DNA"/>
</dbReference>
<dbReference type="Pfam" id="PF13567">
    <property type="entry name" value="DUF4131"/>
    <property type="match status" value="1"/>
</dbReference>
<evidence type="ECO:0000256" key="5">
    <source>
        <dbReference type="ARBA" id="ARBA00023136"/>
    </source>
</evidence>
<dbReference type="PANTHER" id="PTHR30619">
    <property type="entry name" value="DNA INTERNALIZATION/COMPETENCE PROTEIN COMEC/REC2"/>
    <property type="match status" value="1"/>
</dbReference>
<dbReference type="Proteomes" id="UP000323560">
    <property type="component" value="Chromosome"/>
</dbReference>
<feature type="transmembrane region" description="Helical" evidence="6">
    <location>
        <begin position="252"/>
        <end position="278"/>
    </location>
</feature>
<feature type="transmembrane region" description="Helical" evidence="6">
    <location>
        <begin position="465"/>
        <end position="487"/>
    </location>
</feature>
<name>A0AAP9ER98_GLUTH</name>
<dbReference type="RefSeq" id="WP_148620166.1">
    <property type="nucleotide sequence ID" value="NZ_CP043043.1"/>
</dbReference>
<dbReference type="InterPro" id="IPR004477">
    <property type="entry name" value="ComEC_N"/>
</dbReference>
<dbReference type="GO" id="GO:0005886">
    <property type="term" value="C:plasma membrane"/>
    <property type="evidence" value="ECO:0007669"/>
    <property type="project" value="UniProtKB-SubCell"/>
</dbReference>
<evidence type="ECO:0000256" key="2">
    <source>
        <dbReference type="ARBA" id="ARBA00022475"/>
    </source>
</evidence>
<dbReference type="PANTHER" id="PTHR30619:SF1">
    <property type="entry name" value="RECOMBINATION PROTEIN 2"/>
    <property type="match status" value="1"/>
</dbReference>
<feature type="transmembrane region" description="Helical" evidence="6">
    <location>
        <begin position="399"/>
        <end position="421"/>
    </location>
</feature>
<feature type="transmembrane region" description="Helical" evidence="6">
    <location>
        <begin position="517"/>
        <end position="534"/>
    </location>
</feature>
<keyword evidence="4 6" id="KW-1133">Transmembrane helix</keyword>
<feature type="transmembrane region" description="Helical" evidence="6">
    <location>
        <begin position="493"/>
        <end position="510"/>
    </location>
</feature>
<evidence type="ECO:0000259" key="8">
    <source>
        <dbReference type="Pfam" id="PF13567"/>
    </source>
</evidence>
<feature type="transmembrane region" description="Helical" evidence="6">
    <location>
        <begin position="361"/>
        <end position="378"/>
    </location>
</feature>
<feature type="transmembrane region" description="Helical" evidence="6">
    <location>
        <begin position="338"/>
        <end position="355"/>
    </location>
</feature>
<organism evidence="9 10">
    <name type="scientific">Gluconobacter thailandicus</name>
    <dbReference type="NCBI Taxonomy" id="257438"/>
    <lineage>
        <taxon>Bacteria</taxon>
        <taxon>Pseudomonadati</taxon>
        <taxon>Pseudomonadota</taxon>
        <taxon>Alphaproteobacteria</taxon>
        <taxon>Acetobacterales</taxon>
        <taxon>Acetobacteraceae</taxon>
        <taxon>Gluconobacter</taxon>
    </lineage>
</organism>
<dbReference type="InterPro" id="IPR025405">
    <property type="entry name" value="DUF4131"/>
</dbReference>
<accession>A0AAP9ER98</accession>
<dbReference type="NCBIfam" id="TIGR00360">
    <property type="entry name" value="ComEC_N-term"/>
    <property type="match status" value="1"/>
</dbReference>
<feature type="transmembrane region" description="Helical" evidence="6">
    <location>
        <begin position="290"/>
        <end position="308"/>
    </location>
</feature>
<evidence type="ECO:0000313" key="10">
    <source>
        <dbReference type="Proteomes" id="UP000323560"/>
    </source>
</evidence>
<feature type="transmembrane region" description="Helical" evidence="6">
    <location>
        <begin position="32"/>
        <end position="50"/>
    </location>
</feature>
<keyword evidence="3 6" id="KW-0812">Transmembrane</keyword>
<dbReference type="InterPro" id="IPR052159">
    <property type="entry name" value="Competence_DNA_uptake"/>
</dbReference>
<evidence type="ECO:0000259" key="7">
    <source>
        <dbReference type="Pfam" id="PF03772"/>
    </source>
</evidence>
<feature type="domain" description="DUF4131" evidence="8">
    <location>
        <begin position="29"/>
        <end position="183"/>
    </location>
</feature>
<keyword evidence="5 6" id="KW-0472">Membrane</keyword>
<protein>
    <submittedName>
        <fullName evidence="9">ComEC family competence protein</fullName>
    </submittedName>
</protein>
<comment type="subcellular location">
    <subcellularLocation>
        <location evidence="1">Cell membrane</location>
        <topology evidence="1">Multi-pass membrane protein</topology>
    </subcellularLocation>
</comment>
<evidence type="ECO:0000256" key="6">
    <source>
        <dbReference type="SAM" id="Phobius"/>
    </source>
</evidence>
<dbReference type="KEGG" id="gti:FXF46_06735"/>
<gene>
    <name evidence="9" type="ORF">FXF46_06735</name>
</gene>
<evidence type="ECO:0000313" key="9">
    <source>
        <dbReference type="EMBL" id="QEH96008.1"/>
    </source>
</evidence>
<feature type="transmembrane region" description="Helical" evidence="6">
    <location>
        <begin position="427"/>
        <end position="453"/>
    </location>
</feature>
<feature type="domain" description="ComEC/Rec2-related protein" evidence="7">
    <location>
        <begin position="231"/>
        <end position="514"/>
    </location>
</feature>
<sequence length="693" mass="73192">MAEQGRRLFGWLPVAMALGAIVFLAPRFNLPIGPALICLPGAGAAAWIFRSRPPLRFQALLMIALAGGYLDAAWQTARQPPMPALPTRATVVTGRVFAVETLPPRSGEDESGRRIVLAQATFETPVDAGMAPLRRTLRLKLRDDDPASPKPGSLVQIRAMLRAPSPPSFPGGRDLQREAWFSGAAGSGYALGMLTPLNSRSSSRLEALRENIAARIEATLPGQTGAIAATLLAGETGRIDATTRQDFSASGLAHLLAVAGLHLGLVMAAVAVSVRALLTASERLALYWPCREIAALVGLAVGSSYVLLTGAHLPSVRALGMAVLVTLALLTGRRVLSMRSLAVIALAILLVSPVAVLDVSFQMSFAAVMGLIAGYEALREPLTRLRGEGGMGRVILSHLTALSLTSLLAGLATLPVSMAHFGAFQPWFVLANLLAVPLAAVWIMPAGLMSLLLMPIHASAVPLMVMGWGIQIVQVIARTVAAFPLAHEPVPHMPGWGLFIVLLGLCLLCLWKGRARLAGLVPIVVGLLSIWLVPRPDILVSPDAGLIAVRAEGVLQAGPHSSLERLTLQDWQQALALSVGILPPDCLKGLCRVTVKEQAVLLRVKDTSDGAIPPSAQDCQGVSLFISASPARNACPGVPFIDRFSVWRNGAYAVYLRHGAPVLLSDRSGRGDRPWVPAIGSHGMPNLPLAQAE</sequence>
<evidence type="ECO:0000256" key="1">
    <source>
        <dbReference type="ARBA" id="ARBA00004651"/>
    </source>
</evidence>
<dbReference type="Pfam" id="PF03772">
    <property type="entry name" value="Competence"/>
    <property type="match status" value="1"/>
</dbReference>
<evidence type="ECO:0000256" key="3">
    <source>
        <dbReference type="ARBA" id="ARBA00022692"/>
    </source>
</evidence>
<dbReference type="AlphaFoldDB" id="A0AAP9ER98"/>
<reference evidence="9 10" key="1">
    <citation type="submission" date="2019-08" db="EMBL/GenBank/DDBJ databases">
        <title>Gluconobacter frateurii HD924 genome.</title>
        <authorList>
            <person name="Liu Y."/>
            <person name="Zhang P."/>
        </authorList>
    </citation>
    <scope>NUCLEOTIDE SEQUENCE [LARGE SCALE GENOMIC DNA]</scope>
    <source>
        <strain evidence="9 10">HD924</strain>
    </source>
</reference>